<dbReference type="RefSeq" id="WP_250752471.1">
    <property type="nucleotide sequence ID" value="NZ_CP098401.1"/>
</dbReference>
<dbReference type="EMBL" id="CP098401">
    <property type="protein sequence ID" value="URW75862.1"/>
    <property type="molecule type" value="Genomic_DNA"/>
</dbReference>
<proteinExistence type="predicted"/>
<evidence type="ECO:0008006" key="3">
    <source>
        <dbReference type="Google" id="ProtNLM"/>
    </source>
</evidence>
<protein>
    <recommendedName>
        <fullName evidence="3">AsnC family protein</fullName>
    </recommendedName>
</protein>
<keyword evidence="2" id="KW-1185">Reference proteome</keyword>
<reference evidence="1" key="1">
    <citation type="submission" date="2022-05" db="EMBL/GenBank/DDBJ databases">
        <title>Sphingomonas sp. strain RMG20 Genome sequencing and assembly.</title>
        <authorList>
            <person name="Kim I."/>
        </authorList>
    </citation>
    <scope>NUCLEOTIDE SEQUENCE</scope>
    <source>
        <strain evidence="1">RMG20</strain>
    </source>
</reference>
<name>A0ABY4TUA6_9SPHN</name>
<dbReference type="Proteomes" id="UP001055580">
    <property type="component" value="Chromosome"/>
</dbReference>
<gene>
    <name evidence="1" type="ORF">M9980_01105</name>
</gene>
<evidence type="ECO:0000313" key="1">
    <source>
        <dbReference type="EMBL" id="URW75862.1"/>
    </source>
</evidence>
<organism evidence="1 2">
    <name type="scientific">Sphingomonas donggukensis</name>
    <dbReference type="NCBI Taxonomy" id="2949093"/>
    <lineage>
        <taxon>Bacteria</taxon>
        <taxon>Pseudomonadati</taxon>
        <taxon>Pseudomonadota</taxon>
        <taxon>Alphaproteobacteria</taxon>
        <taxon>Sphingomonadales</taxon>
        <taxon>Sphingomonadaceae</taxon>
        <taxon>Sphingomonas</taxon>
    </lineage>
</organism>
<sequence>MSVPPNRGRSWTAQDDDDLRRRIDARQTASVIAKAIGRTQDAIRGRAAVLGLTLPSPTRPWRIWVPHRPRDET</sequence>
<accession>A0ABY4TUA6</accession>
<evidence type="ECO:0000313" key="2">
    <source>
        <dbReference type="Proteomes" id="UP001055580"/>
    </source>
</evidence>